<evidence type="ECO:0000256" key="1">
    <source>
        <dbReference type="SAM" id="MobiDB-lite"/>
    </source>
</evidence>
<name>A0A454XQM4_PRIPA</name>
<keyword evidence="3" id="KW-1185">Reference proteome</keyword>
<reference evidence="2" key="2">
    <citation type="submission" date="2022-06" db="UniProtKB">
        <authorList>
            <consortium name="EnsemblMetazoa"/>
        </authorList>
    </citation>
    <scope>IDENTIFICATION</scope>
    <source>
        <strain evidence="2">PS312</strain>
    </source>
</reference>
<dbReference type="EnsemblMetazoa" id="PPA28561.1">
    <property type="protein sequence ID" value="PPA28561.1"/>
    <property type="gene ID" value="WBGene00118115"/>
</dbReference>
<dbReference type="AlphaFoldDB" id="A0A454XQM4"/>
<gene>
    <name evidence="2" type="primary">WBGene00118115</name>
</gene>
<accession>A0A454XQM4</accession>
<evidence type="ECO:0000313" key="2">
    <source>
        <dbReference type="EnsemblMetazoa" id="PPA28561.1"/>
    </source>
</evidence>
<reference evidence="3" key="1">
    <citation type="journal article" date="2008" name="Nat. Genet.">
        <title>The Pristionchus pacificus genome provides a unique perspective on nematode lifestyle and parasitism.</title>
        <authorList>
            <person name="Dieterich C."/>
            <person name="Clifton S.W."/>
            <person name="Schuster L.N."/>
            <person name="Chinwalla A."/>
            <person name="Delehaunty K."/>
            <person name="Dinkelacker I."/>
            <person name="Fulton L."/>
            <person name="Fulton R."/>
            <person name="Godfrey J."/>
            <person name="Minx P."/>
            <person name="Mitreva M."/>
            <person name="Roeseler W."/>
            <person name="Tian H."/>
            <person name="Witte H."/>
            <person name="Yang S.P."/>
            <person name="Wilson R.K."/>
            <person name="Sommer R.J."/>
        </authorList>
    </citation>
    <scope>NUCLEOTIDE SEQUENCE [LARGE SCALE GENOMIC DNA]</scope>
    <source>
        <strain evidence="3">PS312</strain>
    </source>
</reference>
<proteinExistence type="predicted"/>
<accession>A0A8R1YLQ1</accession>
<feature type="region of interest" description="Disordered" evidence="1">
    <location>
        <begin position="48"/>
        <end position="75"/>
    </location>
</feature>
<organism evidence="2 3">
    <name type="scientific">Pristionchus pacificus</name>
    <name type="common">Parasitic nematode worm</name>
    <dbReference type="NCBI Taxonomy" id="54126"/>
    <lineage>
        <taxon>Eukaryota</taxon>
        <taxon>Metazoa</taxon>
        <taxon>Ecdysozoa</taxon>
        <taxon>Nematoda</taxon>
        <taxon>Chromadorea</taxon>
        <taxon>Rhabditida</taxon>
        <taxon>Rhabditina</taxon>
        <taxon>Diplogasteromorpha</taxon>
        <taxon>Diplogasteroidea</taxon>
        <taxon>Neodiplogasteridae</taxon>
        <taxon>Pristionchus</taxon>
    </lineage>
</organism>
<dbReference type="Proteomes" id="UP000005239">
    <property type="component" value="Unassembled WGS sequence"/>
</dbReference>
<evidence type="ECO:0000313" key="3">
    <source>
        <dbReference type="Proteomes" id="UP000005239"/>
    </source>
</evidence>
<sequence>MSCQSIGNFFWTKWNRVLIFVHLKKAPAPVQTIQVEPKPDIIIQIAPWTAPSQPQPPSSVQPTSGSTEDYNKYYL</sequence>
<protein>
    <submittedName>
        <fullName evidence="2">Uncharacterized protein</fullName>
    </submittedName>
</protein>